<evidence type="ECO:0000313" key="1">
    <source>
        <dbReference type="EMBL" id="AGX03225.1"/>
    </source>
</evidence>
<dbReference type="EMBL" id="CP006643">
    <property type="protein sequence ID" value="AGX03225.1"/>
    <property type="molecule type" value="Genomic_DNA"/>
</dbReference>
<dbReference type="STRING" id="1367477.N288_06460"/>
<gene>
    <name evidence="1" type="ORF">N288_06460</name>
</gene>
<organism evidence="1 2">
    <name type="scientific">Bacillus infantis NRRL B-14911</name>
    <dbReference type="NCBI Taxonomy" id="1367477"/>
    <lineage>
        <taxon>Bacteria</taxon>
        <taxon>Bacillati</taxon>
        <taxon>Bacillota</taxon>
        <taxon>Bacilli</taxon>
        <taxon>Bacillales</taxon>
        <taxon>Bacillaceae</taxon>
        <taxon>Bacillus</taxon>
    </lineage>
</organism>
<dbReference type="AlphaFoldDB" id="U5L756"/>
<dbReference type="Proteomes" id="UP000017805">
    <property type="component" value="Chromosome"/>
</dbReference>
<name>U5L756_9BACI</name>
<dbReference type="HOGENOM" id="CLU_3058537_0_0_9"/>
<dbReference type="KEGG" id="bif:N288_06460"/>
<accession>U5L756</accession>
<proteinExistence type="predicted"/>
<protein>
    <submittedName>
        <fullName evidence="1">Uncharacterized protein</fullName>
    </submittedName>
</protein>
<evidence type="ECO:0000313" key="2">
    <source>
        <dbReference type="Proteomes" id="UP000017805"/>
    </source>
</evidence>
<keyword evidence="2" id="KW-1185">Reference proteome</keyword>
<sequence length="53" mass="6033">MTAGKEPSYVCWSPSVVHDKLKKSPVMYAKVQLGYMTSRKKAQLCMREPVWGT</sequence>
<reference evidence="1 2" key="1">
    <citation type="submission" date="2013-07" db="EMBL/GenBank/DDBJ databases">
        <title>Complete genome sequence of Bacillus infantis NRRL B-14911 that has potential to induce cardiac disease by antigenic mimicry.</title>
        <authorList>
            <person name="Massilamany C."/>
            <person name="Smith T.P.L."/>
            <person name="Loy J.D."/>
            <person name="Barletta R."/>
            <person name="Reddy J."/>
        </authorList>
    </citation>
    <scope>NUCLEOTIDE SEQUENCE [LARGE SCALE GENOMIC DNA]</scope>
    <source>
        <strain evidence="1 2">NRRL B-14911</strain>
    </source>
</reference>